<dbReference type="Pfam" id="PF12900">
    <property type="entry name" value="Pyridox_ox_2"/>
    <property type="match status" value="1"/>
</dbReference>
<dbReference type="Gene3D" id="2.30.110.10">
    <property type="entry name" value="Electron Transport, Fmn-binding Protein, Chain A"/>
    <property type="match status" value="1"/>
</dbReference>
<dbReference type="EMBL" id="QFLI01000016">
    <property type="protein sequence ID" value="PXX95189.1"/>
    <property type="molecule type" value="Genomic_DNA"/>
</dbReference>
<organism evidence="1 2">
    <name type="scientific">Marinifilum breve</name>
    <dbReference type="NCBI Taxonomy" id="2184082"/>
    <lineage>
        <taxon>Bacteria</taxon>
        <taxon>Pseudomonadati</taxon>
        <taxon>Bacteroidota</taxon>
        <taxon>Bacteroidia</taxon>
        <taxon>Marinilabiliales</taxon>
        <taxon>Marinifilaceae</taxon>
    </lineage>
</organism>
<dbReference type="Proteomes" id="UP000248079">
    <property type="component" value="Unassembled WGS sequence"/>
</dbReference>
<dbReference type="AlphaFoldDB" id="A0A2V3ZR57"/>
<reference evidence="1 2" key="1">
    <citation type="submission" date="2018-05" db="EMBL/GenBank/DDBJ databases">
        <title>Marinifilum breve JC075T sp. nov., a marine bacterium isolated from Yongle Blue Hole in the South China Sea.</title>
        <authorList>
            <person name="Fu T."/>
        </authorList>
    </citation>
    <scope>NUCLEOTIDE SEQUENCE [LARGE SCALE GENOMIC DNA]</scope>
    <source>
        <strain evidence="1 2">JC075</strain>
    </source>
</reference>
<name>A0A2V3ZR57_9BACT</name>
<protein>
    <submittedName>
        <fullName evidence="1">MFS transporter</fullName>
    </submittedName>
</protein>
<dbReference type="PANTHER" id="PTHR34071:SF2">
    <property type="entry name" value="FLAVIN-NUCLEOTIDE-BINDING PROTEIN"/>
    <property type="match status" value="1"/>
</dbReference>
<sequence length="174" mass="19857">MKTIFIEDKTQIDGIIRSCEICNLGVIDTENRPYVVPMNFGYHDGYIYMHGADFGKLIDAMKANPEVCVTFCTPVELAAQDAHVACSYRMKGKSVVARGKIEFITDYDKKVDALNILMAQYTDRKFTYNSPAVKNVEVYRLKPEELTAKEFGAPHGNNFPWQVERDRKKSMKDL</sequence>
<dbReference type="OrthoDB" id="9794935at2"/>
<evidence type="ECO:0000313" key="1">
    <source>
        <dbReference type="EMBL" id="PXX95189.1"/>
    </source>
</evidence>
<keyword evidence="2" id="KW-1185">Reference proteome</keyword>
<accession>A0A2V3ZR57</accession>
<gene>
    <name evidence="1" type="ORF">DF185_22340</name>
</gene>
<evidence type="ECO:0000313" key="2">
    <source>
        <dbReference type="Proteomes" id="UP000248079"/>
    </source>
</evidence>
<dbReference type="InterPro" id="IPR012349">
    <property type="entry name" value="Split_barrel_FMN-bd"/>
</dbReference>
<dbReference type="InterPro" id="IPR024747">
    <property type="entry name" value="Pyridox_Oxase-rel"/>
</dbReference>
<dbReference type="PANTHER" id="PTHR34071">
    <property type="entry name" value="5-NITROIMIDAZOLE ANTIBIOTICS RESISTANCE PROTEIN, NIMA-FAMILY-RELATED PROTEIN-RELATED"/>
    <property type="match status" value="1"/>
</dbReference>
<dbReference type="RefSeq" id="WP_110363883.1">
    <property type="nucleotide sequence ID" value="NZ_QFLI01000016.1"/>
</dbReference>
<dbReference type="SUPFAM" id="SSF50475">
    <property type="entry name" value="FMN-binding split barrel"/>
    <property type="match status" value="1"/>
</dbReference>
<proteinExistence type="predicted"/>
<comment type="caution">
    <text evidence="1">The sequence shown here is derived from an EMBL/GenBank/DDBJ whole genome shotgun (WGS) entry which is preliminary data.</text>
</comment>